<dbReference type="AlphaFoldDB" id="A0A553PUH6"/>
<organism evidence="2 3">
    <name type="scientific">Danionella cerebrum</name>
    <dbReference type="NCBI Taxonomy" id="2873325"/>
    <lineage>
        <taxon>Eukaryota</taxon>
        <taxon>Metazoa</taxon>
        <taxon>Chordata</taxon>
        <taxon>Craniata</taxon>
        <taxon>Vertebrata</taxon>
        <taxon>Euteleostomi</taxon>
        <taxon>Actinopterygii</taxon>
        <taxon>Neopterygii</taxon>
        <taxon>Teleostei</taxon>
        <taxon>Ostariophysi</taxon>
        <taxon>Cypriniformes</taxon>
        <taxon>Danionidae</taxon>
        <taxon>Danioninae</taxon>
        <taxon>Danionella</taxon>
    </lineage>
</organism>
<feature type="compositionally biased region" description="Basic and acidic residues" evidence="1">
    <location>
        <begin position="94"/>
        <end position="107"/>
    </location>
</feature>
<feature type="compositionally biased region" description="Basic and acidic residues" evidence="1">
    <location>
        <begin position="16"/>
        <end position="27"/>
    </location>
</feature>
<keyword evidence="3" id="KW-1185">Reference proteome</keyword>
<evidence type="ECO:0000313" key="2">
    <source>
        <dbReference type="EMBL" id="TRY81331.1"/>
    </source>
</evidence>
<sequence length="274" mass="31156">MPLLPQQLHPRNGSNCHRDDGGTDTVRKQRGVNSGGHKRNDDVLRHWPLESQRSMNLNNTMQSKANNTQHYVLPSEVPAEIAEGSDVHQTTTEIDTKETAEESQEKNLTERVTQSLFWRTRIRPLLCSTVDLVESFEPPTDFKEALCTSPLHSNLSQGSRGGISNGGFDWDSIPEPVKESREASERDSSTLSSAEQEAEWSIYMFLRRAWTSIKRPFLWCYRSSVQCFFTDQEPSHPVPGGLDIEQHPETPPDLPDTVDLAERYNSMHYTFLEV</sequence>
<name>A0A553PUH6_9TELE</name>
<feature type="region of interest" description="Disordered" evidence="1">
    <location>
        <begin position="153"/>
        <end position="192"/>
    </location>
</feature>
<gene>
    <name evidence="2" type="ORF">DNTS_029758</name>
</gene>
<accession>A0A553PUH6</accession>
<evidence type="ECO:0000256" key="1">
    <source>
        <dbReference type="SAM" id="MobiDB-lite"/>
    </source>
</evidence>
<evidence type="ECO:0000313" key="3">
    <source>
        <dbReference type="Proteomes" id="UP000316079"/>
    </source>
</evidence>
<feature type="region of interest" description="Disordered" evidence="1">
    <location>
        <begin position="1"/>
        <end position="45"/>
    </location>
</feature>
<dbReference type="EMBL" id="SRMA01026642">
    <property type="protein sequence ID" value="TRY81331.1"/>
    <property type="molecule type" value="Genomic_DNA"/>
</dbReference>
<dbReference type="Proteomes" id="UP000316079">
    <property type="component" value="Unassembled WGS sequence"/>
</dbReference>
<feature type="compositionally biased region" description="Basic and acidic residues" evidence="1">
    <location>
        <begin position="176"/>
        <end position="188"/>
    </location>
</feature>
<comment type="caution">
    <text evidence="2">The sequence shown here is derived from an EMBL/GenBank/DDBJ whole genome shotgun (WGS) entry which is preliminary data.</text>
</comment>
<protein>
    <submittedName>
        <fullName evidence="2">Uncharacterized protein</fullName>
    </submittedName>
</protein>
<proteinExistence type="predicted"/>
<feature type="region of interest" description="Disordered" evidence="1">
    <location>
        <begin position="85"/>
        <end position="107"/>
    </location>
</feature>
<reference evidence="2 3" key="1">
    <citation type="journal article" date="2019" name="Sci. Data">
        <title>Hybrid genome assembly and annotation of Danionella translucida.</title>
        <authorList>
            <person name="Kadobianskyi M."/>
            <person name="Schulze L."/>
            <person name="Schuelke M."/>
            <person name="Judkewitz B."/>
        </authorList>
    </citation>
    <scope>NUCLEOTIDE SEQUENCE [LARGE SCALE GENOMIC DNA]</scope>
    <source>
        <strain evidence="2 3">Bolton</strain>
    </source>
</reference>